<feature type="compositionally biased region" description="Basic residues" evidence="3">
    <location>
        <begin position="340"/>
        <end position="351"/>
    </location>
</feature>
<dbReference type="InterPro" id="IPR057234">
    <property type="entry name" value="DUF7912"/>
</dbReference>
<evidence type="ECO:0000313" key="7">
    <source>
        <dbReference type="Proteomes" id="UP001497512"/>
    </source>
</evidence>
<dbReference type="PANTHER" id="PTHR34544:SF3">
    <property type="entry name" value="OS07G0155200 PROTEIN"/>
    <property type="match status" value="1"/>
</dbReference>
<dbReference type="Proteomes" id="UP001497512">
    <property type="component" value="Chromosome 12"/>
</dbReference>
<evidence type="ECO:0000256" key="3">
    <source>
        <dbReference type="SAM" id="MobiDB-lite"/>
    </source>
</evidence>
<dbReference type="EMBL" id="OZ019904">
    <property type="protein sequence ID" value="CAK9198943.1"/>
    <property type="molecule type" value="Genomic_DNA"/>
</dbReference>
<evidence type="ECO:0000259" key="4">
    <source>
        <dbReference type="Pfam" id="PF02576"/>
    </source>
</evidence>
<evidence type="ECO:0000259" key="5">
    <source>
        <dbReference type="Pfam" id="PF25498"/>
    </source>
</evidence>
<feature type="compositionally biased region" description="Low complexity" evidence="3">
    <location>
        <begin position="154"/>
        <end position="170"/>
    </location>
</feature>
<protein>
    <recommendedName>
        <fullName evidence="8">Ribosome maturation factor RimP N-terminal domain-containing protein</fullName>
    </recommendedName>
</protein>
<dbReference type="Gene3D" id="3.30.300.70">
    <property type="entry name" value="RimP-like superfamily, N-terminal"/>
    <property type="match status" value="1"/>
</dbReference>
<keyword evidence="7" id="KW-1185">Reference proteome</keyword>
<dbReference type="InterPro" id="IPR035956">
    <property type="entry name" value="RimP_N_sf"/>
</dbReference>
<feature type="region of interest" description="Disordered" evidence="3">
    <location>
        <begin position="122"/>
        <end position="198"/>
    </location>
</feature>
<dbReference type="InterPro" id="IPR028989">
    <property type="entry name" value="RimP_N"/>
</dbReference>
<evidence type="ECO:0000256" key="2">
    <source>
        <dbReference type="ARBA" id="ARBA00022517"/>
    </source>
</evidence>
<feature type="compositionally biased region" description="Basic residues" evidence="3">
    <location>
        <begin position="219"/>
        <end position="229"/>
    </location>
</feature>
<evidence type="ECO:0000313" key="6">
    <source>
        <dbReference type="EMBL" id="CAK9198943.1"/>
    </source>
</evidence>
<keyword evidence="1" id="KW-0963">Cytoplasm</keyword>
<gene>
    <name evidence="6" type="ORF">CSSPTR1EN2_LOCUS4689</name>
</gene>
<sequence length="625" mass="69589">MNMKSLGLMSYETCSSAWTSTHINVPSRSYVCGALKQRPTTNVCASRGNGGELGVLLVEVKAFCQSQPVAAAGGSLGLVSRHLVSRGSSFFDDESSGFLSSGAYVWSYGKSCFLSLGRDGKRSLSTAAGKKGKKEGREHVLVKEREEDLDEAAAAEGEKYTTATTTTTTTRSEEEESTNGKKKLNKAKKKQDPQQQQLENGDHAIAAAEDHRITDAQLKSKKKELKKMFQKNDVLLRQLKKKADEDDDDEEDSPDEQLIENQSSSEDVNNSTVLRRKELDSRKLQDHSKHKDKKKKKLKTKVKTEDLNDKEEAEEAGEEVNEASAANDADDGEIETKGKEKTRKLMSKLKKAQATPSVVDQNVGLHEKMESNADEFTDGETFQEFKDTDSLANVIENELVEELDELCLDDDEFWEEDNSELEPEVGDGEEGGGVVLGDSPWSQTVLDLATDVLAEFNGDLALFAFKVFKESCVIRVRLDKLSDKYGSPTIDEIHQFSSSYSKRLEQAGEAGIIPKNLALEVSSPGAERVLHIPQDLERFKQLPMYVRYLESGEETEKEAEAKEKDGILELESVDTERGSSVWKLATVRINCKLVGKGRGLNKKKSEWRHHLPFDSIRLVRLYIDL</sequence>
<feature type="compositionally biased region" description="Basic and acidic residues" evidence="3">
    <location>
        <begin position="135"/>
        <end position="146"/>
    </location>
</feature>
<feature type="region of interest" description="Disordered" evidence="3">
    <location>
        <begin position="218"/>
        <end position="358"/>
    </location>
</feature>
<feature type="domain" description="Ribosome maturation factor RimP N-terminal" evidence="4">
    <location>
        <begin position="451"/>
        <end position="527"/>
    </location>
</feature>
<dbReference type="HAMAP" id="MF_01077">
    <property type="entry name" value="RimP"/>
    <property type="match status" value="1"/>
</dbReference>
<dbReference type="PANTHER" id="PTHR34544">
    <property type="entry name" value="OSJNBA0006B20.18 PROTEIN"/>
    <property type="match status" value="1"/>
</dbReference>
<reference evidence="6" key="1">
    <citation type="submission" date="2024-02" db="EMBL/GenBank/DDBJ databases">
        <authorList>
            <consortium name="ELIXIR-Norway"/>
            <consortium name="Elixir Norway"/>
        </authorList>
    </citation>
    <scope>NUCLEOTIDE SEQUENCE</scope>
</reference>
<feature type="compositionally biased region" description="Acidic residues" evidence="3">
    <location>
        <begin position="245"/>
        <end position="258"/>
    </location>
</feature>
<feature type="compositionally biased region" description="Polar residues" evidence="3">
    <location>
        <begin position="259"/>
        <end position="273"/>
    </location>
</feature>
<dbReference type="Pfam" id="PF25498">
    <property type="entry name" value="DUF7912"/>
    <property type="match status" value="1"/>
</dbReference>
<evidence type="ECO:0000256" key="1">
    <source>
        <dbReference type="ARBA" id="ARBA00022490"/>
    </source>
</evidence>
<evidence type="ECO:0008006" key="8">
    <source>
        <dbReference type="Google" id="ProtNLM"/>
    </source>
</evidence>
<dbReference type="SUPFAM" id="SSF75420">
    <property type="entry name" value="YhbC-like, N-terminal domain"/>
    <property type="match status" value="1"/>
</dbReference>
<proteinExistence type="inferred from homology"/>
<keyword evidence="2" id="KW-0690">Ribosome biogenesis</keyword>
<dbReference type="InterPro" id="IPR003728">
    <property type="entry name" value="Ribosome_maturation_RimP"/>
</dbReference>
<organism evidence="6 7">
    <name type="scientific">Sphagnum troendelagicum</name>
    <dbReference type="NCBI Taxonomy" id="128251"/>
    <lineage>
        <taxon>Eukaryota</taxon>
        <taxon>Viridiplantae</taxon>
        <taxon>Streptophyta</taxon>
        <taxon>Embryophyta</taxon>
        <taxon>Bryophyta</taxon>
        <taxon>Sphagnophytina</taxon>
        <taxon>Sphagnopsida</taxon>
        <taxon>Sphagnales</taxon>
        <taxon>Sphagnaceae</taxon>
        <taxon>Sphagnum</taxon>
    </lineage>
</organism>
<feature type="domain" description="DUF7912" evidence="5">
    <location>
        <begin position="529"/>
        <end position="622"/>
    </location>
</feature>
<feature type="compositionally biased region" description="Basic residues" evidence="3">
    <location>
        <begin position="180"/>
        <end position="189"/>
    </location>
</feature>
<name>A0ABP0TKI2_9BRYO</name>
<feature type="compositionally biased region" description="Basic residues" evidence="3">
    <location>
        <begin position="290"/>
        <end position="301"/>
    </location>
</feature>
<feature type="compositionally biased region" description="Acidic residues" evidence="3">
    <location>
        <begin position="308"/>
        <end position="321"/>
    </location>
</feature>
<dbReference type="Pfam" id="PF02576">
    <property type="entry name" value="RimP_N"/>
    <property type="match status" value="1"/>
</dbReference>
<accession>A0ABP0TKI2</accession>
<feature type="compositionally biased region" description="Basic and acidic residues" evidence="3">
    <location>
        <begin position="275"/>
        <end position="289"/>
    </location>
</feature>